<organism evidence="7 8">
    <name type="scientific">Subsaximicrobium wynnwilliamsii</name>
    <dbReference type="NCBI Taxonomy" id="291179"/>
    <lineage>
        <taxon>Bacteria</taxon>
        <taxon>Pseudomonadati</taxon>
        <taxon>Bacteroidota</taxon>
        <taxon>Flavobacteriia</taxon>
        <taxon>Flavobacteriales</taxon>
        <taxon>Flavobacteriaceae</taxon>
        <taxon>Subsaximicrobium</taxon>
    </lineage>
</organism>
<accession>A0A5C6ZAI6</accession>
<evidence type="ECO:0000313" key="8">
    <source>
        <dbReference type="Proteomes" id="UP000321578"/>
    </source>
</evidence>
<dbReference type="AlphaFoldDB" id="A0A5C6ZAI6"/>
<feature type="transmembrane region" description="Helical" evidence="6">
    <location>
        <begin position="301"/>
        <end position="319"/>
    </location>
</feature>
<name>A0A5C6ZAI6_9FLAO</name>
<dbReference type="GO" id="GO:0043190">
    <property type="term" value="C:ATP-binding cassette (ABC) transporter complex"/>
    <property type="evidence" value="ECO:0007669"/>
    <property type="project" value="TreeGrafter"/>
</dbReference>
<dbReference type="OrthoDB" id="9807977at2"/>
<dbReference type="PANTHER" id="PTHR33529:SF8">
    <property type="entry name" value="PERMEASE, YJGP_YJGQ FAMILY"/>
    <property type="match status" value="1"/>
</dbReference>
<evidence type="ECO:0000256" key="4">
    <source>
        <dbReference type="ARBA" id="ARBA00022989"/>
    </source>
</evidence>
<evidence type="ECO:0000256" key="2">
    <source>
        <dbReference type="ARBA" id="ARBA00022475"/>
    </source>
</evidence>
<feature type="transmembrane region" description="Helical" evidence="6">
    <location>
        <begin position="53"/>
        <end position="76"/>
    </location>
</feature>
<comment type="subcellular location">
    <subcellularLocation>
        <location evidence="1">Cell membrane</location>
        <topology evidence="1">Multi-pass membrane protein</topology>
    </subcellularLocation>
</comment>
<keyword evidence="2" id="KW-1003">Cell membrane</keyword>
<evidence type="ECO:0000256" key="6">
    <source>
        <dbReference type="SAM" id="Phobius"/>
    </source>
</evidence>
<evidence type="ECO:0000256" key="5">
    <source>
        <dbReference type="ARBA" id="ARBA00023136"/>
    </source>
</evidence>
<feature type="transmembrane region" description="Helical" evidence="6">
    <location>
        <begin position="277"/>
        <end position="295"/>
    </location>
</feature>
<dbReference type="EMBL" id="VORO01000033">
    <property type="protein sequence ID" value="TXD86959.1"/>
    <property type="molecule type" value="Genomic_DNA"/>
</dbReference>
<evidence type="ECO:0000313" key="7">
    <source>
        <dbReference type="EMBL" id="TXD86959.1"/>
    </source>
</evidence>
<dbReference type="PANTHER" id="PTHR33529">
    <property type="entry name" value="SLR0882 PROTEIN-RELATED"/>
    <property type="match status" value="1"/>
</dbReference>
<evidence type="ECO:0000256" key="1">
    <source>
        <dbReference type="ARBA" id="ARBA00004651"/>
    </source>
</evidence>
<proteinExistence type="predicted"/>
<dbReference type="RefSeq" id="WP_147088245.1">
    <property type="nucleotide sequence ID" value="NZ_VORM01000035.1"/>
</dbReference>
<dbReference type="Pfam" id="PF03739">
    <property type="entry name" value="LptF_LptG"/>
    <property type="match status" value="1"/>
</dbReference>
<reference evidence="7 8" key="1">
    <citation type="submission" date="2019-08" db="EMBL/GenBank/DDBJ databases">
        <title>Genomes of Subsaximicrobium wynnwilliamsii strains.</title>
        <authorList>
            <person name="Bowman J.P."/>
        </authorList>
    </citation>
    <scope>NUCLEOTIDE SEQUENCE [LARGE SCALE GENOMIC DNA]</scope>
    <source>
        <strain evidence="7 8">2-80-2</strain>
    </source>
</reference>
<keyword evidence="5 6" id="KW-0472">Membrane</keyword>
<feature type="transmembrane region" description="Helical" evidence="6">
    <location>
        <begin position="12"/>
        <end position="33"/>
    </location>
</feature>
<dbReference type="Proteomes" id="UP000321578">
    <property type="component" value="Unassembled WGS sequence"/>
</dbReference>
<comment type="caution">
    <text evidence="7">The sequence shown here is derived from an EMBL/GenBank/DDBJ whole genome shotgun (WGS) entry which is preliminary data.</text>
</comment>
<sequence length="358" mass="41404">MKILDWYILKRYLFTFLMMLLLFIPIGITVNLAEKIGKILEREVPFAAVAQYYLDFTIYFANLLFPIFLFLSVIWFTSKLANNTEIVAFLSSGVSFWRFLRPYMIGATIVAAFALLLGLYLAPKASKGFNQFKYEYLKNNANVVQTSNIFRQVNDTDYIYVSNFNPATKVGSNFSLEHVVGNELKYKITANNIRYVEEDSVYRLSTYTKRKFQDNREVLETTRRKDTVFPFDVKDLTPEEYIAETLQYDELIDFIEKEKQRGSSNIGRYEVVKYKKWSLPVSVFILTIIAVAVSSKKRRGGMGVNLAFGISIAMIYVFFDKIFGVMAEQSSFNPIVAVWFPNIVFGILAIYLLYNAKR</sequence>
<evidence type="ECO:0000256" key="3">
    <source>
        <dbReference type="ARBA" id="ARBA00022692"/>
    </source>
</evidence>
<dbReference type="GO" id="GO:0015920">
    <property type="term" value="P:lipopolysaccharide transport"/>
    <property type="evidence" value="ECO:0007669"/>
    <property type="project" value="TreeGrafter"/>
</dbReference>
<keyword evidence="4 6" id="KW-1133">Transmembrane helix</keyword>
<gene>
    <name evidence="7" type="ORF">ESY86_18705</name>
</gene>
<keyword evidence="8" id="KW-1185">Reference proteome</keyword>
<dbReference type="InterPro" id="IPR005495">
    <property type="entry name" value="LptG/LptF_permease"/>
</dbReference>
<feature type="transmembrane region" description="Helical" evidence="6">
    <location>
        <begin position="331"/>
        <end position="354"/>
    </location>
</feature>
<protein>
    <submittedName>
        <fullName evidence="7">YjgP/YjgQ family permease</fullName>
    </submittedName>
</protein>
<keyword evidence="3 6" id="KW-0812">Transmembrane</keyword>
<feature type="transmembrane region" description="Helical" evidence="6">
    <location>
        <begin position="103"/>
        <end position="122"/>
    </location>
</feature>